<evidence type="ECO:0000256" key="1">
    <source>
        <dbReference type="ARBA" id="ARBA00004651"/>
    </source>
</evidence>
<dbReference type="Proteomes" id="UP001596380">
    <property type="component" value="Unassembled WGS sequence"/>
</dbReference>
<comment type="caution">
    <text evidence="8">The sequence shown here is derived from an EMBL/GenBank/DDBJ whole genome shotgun (WGS) entry which is preliminary data.</text>
</comment>
<dbReference type="PANTHER" id="PTHR42718:SF39">
    <property type="entry name" value="ACTINORHODIN TRANSPORTER-RELATED"/>
    <property type="match status" value="1"/>
</dbReference>
<feature type="transmembrane region" description="Helical" evidence="6">
    <location>
        <begin position="29"/>
        <end position="50"/>
    </location>
</feature>
<comment type="subcellular location">
    <subcellularLocation>
        <location evidence="1">Cell membrane</location>
        <topology evidence="1">Multi-pass membrane protein</topology>
    </subcellularLocation>
</comment>
<feature type="transmembrane region" description="Helical" evidence="6">
    <location>
        <begin position="152"/>
        <end position="175"/>
    </location>
</feature>
<feature type="transmembrane region" description="Helical" evidence="6">
    <location>
        <begin position="187"/>
        <end position="207"/>
    </location>
</feature>
<dbReference type="EMBL" id="JBHSXS010000003">
    <property type="protein sequence ID" value="MFC6879601.1"/>
    <property type="molecule type" value="Genomic_DNA"/>
</dbReference>
<feature type="transmembrane region" description="Helical" evidence="6">
    <location>
        <begin position="119"/>
        <end position="140"/>
    </location>
</feature>
<dbReference type="CDD" id="cd17321">
    <property type="entry name" value="MFS_MMR_MDR_like"/>
    <property type="match status" value="1"/>
</dbReference>
<feature type="transmembrane region" description="Helical" evidence="6">
    <location>
        <begin position="244"/>
        <end position="264"/>
    </location>
</feature>
<gene>
    <name evidence="8" type="ORF">ACFQKB_07450</name>
</gene>
<name>A0ABW2CCU0_9ACTN</name>
<protein>
    <submittedName>
        <fullName evidence="8">MFS transporter</fullName>
    </submittedName>
</protein>
<reference evidence="9" key="1">
    <citation type="journal article" date="2019" name="Int. J. Syst. Evol. Microbiol.">
        <title>The Global Catalogue of Microorganisms (GCM) 10K type strain sequencing project: providing services to taxonomists for standard genome sequencing and annotation.</title>
        <authorList>
            <consortium name="The Broad Institute Genomics Platform"/>
            <consortium name="The Broad Institute Genome Sequencing Center for Infectious Disease"/>
            <person name="Wu L."/>
            <person name="Ma J."/>
        </authorList>
    </citation>
    <scope>NUCLEOTIDE SEQUENCE [LARGE SCALE GENOMIC DNA]</scope>
    <source>
        <strain evidence="9">JCM 3369</strain>
    </source>
</reference>
<feature type="transmembrane region" description="Helical" evidence="6">
    <location>
        <begin position="219"/>
        <end position="238"/>
    </location>
</feature>
<keyword evidence="9" id="KW-1185">Reference proteome</keyword>
<evidence type="ECO:0000259" key="7">
    <source>
        <dbReference type="PROSITE" id="PS50850"/>
    </source>
</evidence>
<accession>A0ABW2CCU0</accession>
<evidence type="ECO:0000256" key="5">
    <source>
        <dbReference type="SAM" id="MobiDB-lite"/>
    </source>
</evidence>
<feature type="transmembrane region" description="Helical" evidence="6">
    <location>
        <begin position="62"/>
        <end position="82"/>
    </location>
</feature>
<feature type="region of interest" description="Disordered" evidence="5">
    <location>
        <begin position="1"/>
        <end position="20"/>
    </location>
</feature>
<evidence type="ECO:0000256" key="2">
    <source>
        <dbReference type="ARBA" id="ARBA00022692"/>
    </source>
</evidence>
<feature type="domain" description="Major facilitator superfamily (MFS) profile" evidence="7">
    <location>
        <begin position="28"/>
        <end position="484"/>
    </location>
</feature>
<dbReference type="PROSITE" id="PS50850">
    <property type="entry name" value="MFS"/>
    <property type="match status" value="1"/>
</dbReference>
<keyword evidence="2 6" id="KW-0812">Transmembrane</keyword>
<dbReference type="InterPro" id="IPR036259">
    <property type="entry name" value="MFS_trans_sf"/>
</dbReference>
<evidence type="ECO:0000256" key="3">
    <source>
        <dbReference type="ARBA" id="ARBA00022989"/>
    </source>
</evidence>
<evidence type="ECO:0000313" key="9">
    <source>
        <dbReference type="Proteomes" id="UP001596380"/>
    </source>
</evidence>
<dbReference type="Pfam" id="PF07690">
    <property type="entry name" value="MFS_1"/>
    <property type="match status" value="1"/>
</dbReference>
<feature type="transmembrane region" description="Helical" evidence="6">
    <location>
        <begin position="287"/>
        <end position="313"/>
    </location>
</feature>
<feature type="transmembrane region" description="Helical" evidence="6">
    <location>
        <begin position="353"/>
        <end position="377"/>
    </location>
</feature>
<sequence>MTSEINTRPAEPGAAVAEPGSAGPALIRMLIVVSGMFMITLDFFVVNVAIPATRTDLHAGTAAIEFIVSGFNLAYAAGMITAGRLGDLYGRRRMFAAGMALFTLASLAAGWAPTPGALIGARVLQGVGAAVMTPQMLAILNTSFTGRQRTRAFTAFALSMGVGATFGQLIGGVLIHLDVAGLGWRTIFLINVPIGLAALVLMPKVIAESQGTGRPGLDLVGAVLGSAGLLAIVLPLVLGREQGWPVWSWMCLCAAVPLLAGFAVRQHRLERHGRAPLISLSLFQDRAFSVGVVLVLGFFAAMASFMLVLALYLQDGRGMSPLDSGLLFGALGVGYVPAAFAAPRLAERLGKQVLTVGALVVAAGYVLLAGTVHAIGVSGASPLLMAGLLVSGAGMALFANPVTPTVLARVAPDHAAASAGVLSTAQECGNALGVAAIGVVFFGVLGHGHPASYAHAFEWGVALLTAFTVAVAVLVQILPRAAAPD</sequence>
<dbReference type="SUPFAM" id="SSF103473">
    <property type="entry name" value="MFS general substrate transporter"/>
    <property type="match status" value="1"/>
</dbReference>
<evidence type="ECO:0000313" key="8">
    <source>
        <dbReference type="EMBL" id="MFC6879601.1"/>
    </source>
</evidence>
<dbReference type="PANTHER" id="PTHR42718">
    <property type="entry name" value="MAJOR FACILITATOR SUPERFAMILY MULTIDRUG TRANSPORTER MFSC"/>
    <property type="match status" value="1"/>
</dbReference>
<dbReference type="InterPro" id="IPR011701">
    <property type="entry name" value="MFS"/>
</dbReference>
<feature type="transmembrane region" description="Helical" evidence="6">
    <location>
        <begin position="383"/>
        <end position="407"/>
    </location>
</feature>
<feature type="transmembrane region" description="Helical" evidence="6">
    <location>
        <begin position="325"/>
        <end position="346"/>
    </location>
</feature>
<feature type="transmembrane region" description="Helical" evidence="6">
    <location>
        <begin position="94"/>
        <end position="113"/>
    </location>
</feature>
<dbReference type="InterPro" id="IPR020846">
    <property type="entry name" value="MFS_dom"/>
</dbReference>
<evidence type="ECO:0000256" key="4">
    <source>
        <dbReference type="ARBA" id="ARBA00023136"/>
    </source>
</evidence>
<feature type="transmembrane region" description="Helical" evidence="6">
    <location>
        <begin position="428"/>
        <end position="447"/>
    </location>
</feature>
<feature type="transmembrane region" description="Helical" evidence="6">
    <location>
        <begin position="459"/>
        <end position="478"/>
    </location>
</feature>
<proteinExistence type="predicted"/>
<organism evidence="8 9">
    <name type="scientific">Actinomadura yumaensis</name>
    <dbReference type="NCBI Taxonomy" id="111807"/>
    <lineage>
        <taxon>Bacteria</taxon>
        <taxon>Bacillati</taxon>
        <taxon>Actinomycetota</taxon>
        <taxon>Actinomycetes</taxon>
        <taxon>Streptosporangiales</taxon>
        <taxon>Thermomonosporaceae</taxon>
        <taxon>Actinomadura</taxon>
    </lineage>
</organism>
<evidence type="ECO:0000256" key="6">
    <source>
        <dbReference type="SAM" id="Phobius"/>
    </source>
</evidence>
<dbReference type="Gene3D" id="1.20.1250.20">
    <property type="entry name" value="MFS general substrate transporter like domains"/>
    <property type="match status" value="1"/>
</dbReference>
<feature type="compositionally biased region" description="Low complexity" evidence="5">
    <location>
        <begin position="9"/>
        <end position="20"/>
    </location>
</feature>
<dbReference type="Gene3D" id="1.20.1720.10">
    <property type="entry name" value="Multidrug resistance protein D"/>
    <property type="match status" value="1"/>
</dbReference>
<keyword evidence="3 6" id="KW-1133">Transmembrane helix</keyword>
<keyword evidence="4 6" id="KW-0472">Membrane</keyword>
<dbReference type="RefSeq" id="WP_160821575.1">
    <property type="nucleotide sequence ID" value="NZ_JBHSXE010000001.1"/>
</dbReference>